<proteinExistence type="inferred from homology"/>
<gene>
    <name evidence="3" type="ORF">HNR65_001582</name>
</gene>
<accession>A0A7W0HKN6</accession>
<dbReference type="InterPro" id="IPR050563">
    <property type="entry name" value="4-hydroxybenzoyl-CoA_TE"/>
</dbReference>
<dbReference type="SUPFAM" id="SSF54637">
    <property type="entry name" value="Thioesterase/thiol ester dehydrase-isomerase"/>
    <property type="match status" value="1"/>
</dbReference>
<dbReference type="EMBL" id="JACDUS010000003">
    <property type="protein sequence ID" value="MBA2881256.1"/>
    <property type="molecule type" value="Genomic_DNA"/>
</dbReference>
<evidence type="ECO:0000313" key="3">
    <source>
        <dbReference type="EMBL" id="MBA2881256.1"/>
    </source>
</evidence>
<evidence type="ECO:0000256" key="2">
    <source>
        <dbReference type="ARBA" id="ARBA00022801"/>
    </source>
</evidence>
<dbReference type="NCBIfam" id="TIGR00051">
    <property type="entry name" value="YbgC/FadM family acyl-CoA thioesterase"/>
    <property type="match status" value="1"/>
</dbReference>
<comment type="similarity">
    <text evidence="1">Belongs to the 4-hydroxybenzoyl-CoA thioesterase family.</text>
</comment>
<dbReference type="EC" id="3.1.2.-" evidence="3"/>
<sequence>MRPKPFHPEVYNGDPRFVKNRHDGCIWHRCENRTLYADTDRSAVVYHANYLRYFEFGRASLMRDLAYPYVDIEASGYVYPIIELGIKYHSPLYYDDAMWVHTRPGNLGKVKLNFDYVITHAQTGGIVCTGFTEHCALNSAGRPVGIDENTQNLWDIFPK</sequence>
<dbReference type="Pfam" id="PF13279">
    <property type="entry name" value="4HBT_2"/>
    <property type="match status" value="1"/>
</dbReference>
<protein>
    <submittedName>
        <fullName evidence="3">Acyl-CoA thioester hydrolase</fullName>
        <ecNumber evidence="3">3.1.2.-</ecNumber>
    </submittedName>
</protein>
<dbReference type="InterPro" id="IPR029069">
    <property type="entry name" value="HotDog_dom_sf"/>
</dbReference>
<keyword evidence="2 3" id="KW-0378">Hydrolase</keyword>
<dbReference type="AlphaFoldDB" id="A0A7W0HKN6"/>
<dbReference type="GO" id="GO:0047617">
    <property type="term" value="F:fatty acyl-CoA hydrolase activity"/>
    <property type="evidence" value="ECO:0007669"/>
    <property type="project" value="TreeGrafter"/>
</dbReference>
<evidence type="ECO:0000256" key="1">
    <source>
        <dbReference type="ARBA" id="ARBA00005953"/>
    </source>
</evidence>
<dbReference type="Gene3D" id="3.10.129.10">
    <property type="entry name" value="Hotdog Thioesterase"/>
    <property type="match status" value="1"/>
</dbReference>
<dbReference type="PANTHER" id="PTHR31793">
    <property type="entry name" value="4-HYDROXYBENZOYL-COA THIOESTERASE FAMILY MEMBER"/>
    <property type="match status" value="1"/>
</dbReference>
<reference evidence="3 4" key="1">
    <citation type="submission" date="2020-07" db="EMBL/GenBank/DDBJ databases">
        <title>Genomic Encyclopedia of Type Strains, Phase IV (KMG-IV): sequencing the most valuable type-strain genomes for metagenomic binning, comparative biology and taxonomic classification.</title>
        <authorList>
            <person name="Goeker M."/>
        </authorList>
    </citation>
    <scope>NUCLEOTIDE SEQUENCE [LARGE SCALE GENOMIC DNA]</scope>
    <source>
        <strain evidence="3 4">DSM 17721</strain>
    </source>
</reference>
<organism evidence="3 4">
    <name type="scientific">Desulfosalsimonas propionicica</name>
    <dbReference type="NCBI Taxonomy" id="332175"/>
    <lineage>
        <taxon>Bacteria</taxon>
        <taxon>Pseudomonadati</taxon>
        <taxon>Thermodesulfobacteriota</taxon>
        <taxon>Desulfobacteria</taxon>
        <taxon>Desulfobacterales</taxon>
        <taxon>Desulfosalsimonadaceae</taxon>
        <taxon>Desulfosalsimonas</taxon>
    </lineage>
</organism>
<dbReference type="PANTHER" id="PTHR31793:SF27">
    <property type="entry name" value="NOVEL THIOESTERASE SUPERFAMILY DOMAIN AND SAPOSIN A-TYPE DOMAIN CONTAINING PROTEIN (0610012H03RIK)"/>
    <property type="match status" value="1"/>
</dbReference>
<dbReference type="InterPro" id="IPR006684">
    <property type="entry name" value="YbgC/YbaW"/>
</dbReference>
<evidence type="ECO:0000313" key="4">
    <source>
        <dbReference type="Proteomes" id="UP000525298"/>
    </source>
</evidence>
<dbReference type="RefSeq" id="WP_181550904.1">
    <property type="nucleotide sequence ID" value="NZ_JACDUS010000003.1"/>
</dbReference>
<dbReference type="Proteomes" id="UP000525298">
    <property type="component" value="Unassembled WGS sequence"/>
</dbReference>
<name>A0A7W0HKN6_9BACT</name>
<keyword evidence="4" id="KW-1185">Reference proteome</keyword>
<dbReference type="CDD" id="cd00586">
    <property type="entry name" value="4HBT"/>
    <property type="match status" value="1"/>
</dbReference>
<comment type="caution">
    <text evidence="3">The sequence shown here is derived from an EMBL/GenBank/DDBJ whole genome shotgun (WGS) entry which is preliminary data.</text>
</comment>